<gene>
    <name evidence="1" type="ORF">L1049_027320</name>
</gene>
<organism evidence="1 2">
    <name type="scientific">Liquidambar formosana</name>
    <name type="common">Formosan gum</name>
    <dbReference type="NCBI Taxonomy" id="63359"/>
    <lineage>
        <taxon>Eukaryota</taxon>
        <taxon>Viridiplantae</taxon>
        <taxon>Streptophyta</taxon>
        <taxon>Embryophyta</taxon>
        <taxon>Tracheophyta</taxon>
        <taxon>Spermatophyta</taxon>
        <taxon>Magnoliopsida</taxon>
        <taxon>eudicotyledons</taxon>
        <taxon>Gunneridae</taxon>
        <taxon>Pentapetalae</taxon>
        <taxon>Saxifragales</taxon>
        <taxon>Altingiaceae</taxon>
        <taxon>Liquidambar</taxon>
    </lineage>
</organism>
<dbReference type="PANTHER" id="PTHR47477:SF8">
    <property type="entry name" value="TNF RECEPTOR-ASSOCIATED FACTOR HOMOLOG 1A"/>
    <property type="match status" value="1"/>
</dbReference>
<protein>
    <submittedName>
        <fullName evidence="1">Uncharacterized protein</fullName>
    </submittedName>
</protein>
<proteinExistence type="predicted"/>
<sequence length="68" mass="7433">MIPHGNQLPYANGQIDGLIPNQWQVAGTDLSLLSMMNTEGDGYPYHPEYPNLACGVNGYTVFRPSNGH</sequence>
<reference evidence="1 2" key="1">
    <citation type="journal article" date="2024" name="Plant J.">
        <title>Genome sequences and population genomics reveal climatic adaptation and genomic divergence between two closely related sweetgum species.</title>
        <authorList>
            <person name="Xu W.Q."/>
            <person name="Ren C.Q."/>
            <person name="Zhang X.Y."/>
            <person name="Comes H.P."/>
            <person name="Liu X.H."/>
            <person name="Li Y.G."/>
            <person name="Kettle C.J."/>
            <person name="Jalonen R."/>
            <person name="Gaisberger H."/>
            <person name="Ma Y.Z."/>
            <person name="Qiu Y.X."/>
        </authorList>
    </citation>
    <scope>NUCLEOTIDE SEQUENCE [LARGE SCALE GENOMIC DNA]</scope>
    <source>
        <strain evidence="1">Hangzhou</strain>
    </source>
</reference>
<dbReference type="PANTHER" id="PTHR47477">
    <property type="entry name" value="TNF RECEPTOR-ASSOCIATED FACTOR HOMOLOG 1A"/>
    <property type="match status" value="1"/>
</dbReference>
<dbReference type="Proteomes" id="UP001415857">
    <property type="component" value="Unassembled WGS sequence"/>
</dbReference>
<evidence type="ECO:0000313" key="2">
    <source>
        <dbReference type="Proteomes" id="UP001415857"/>
    </source>
</evidence>
<accession>A0AAP0N2J6</accession>
<dbReference type="InterPro" id="IPR055327">
    <property type="entry name" value="TRAF1A/B"/>
</dbReference>
<dbReference type="AlphaFoldDB" id="A0AAP0N2J6"/>
<evidence type="ECO:0000313" key="1">
    <source>
        <dbReference type="EMBL" id="KAK9265870.1"/>
    </source>
</evidence>
<dbReference type="EMBL" id="JBBPBK010000288">
    <property type="protein sequence ID" value="KAK9265870.1"/>
    <property type="molecule type" value="Genomic_DNA"/>
</dbReference>
<comment type="caution">
    <text evidence="1">The sequence shown here is derived from an EMBL/GenBank/DDBJ whole genome shotgun (WGS) entry which is preliminary data.</text>
</comment>
<keyword evidence="2" id="KW-1185">Reference proteome</keyword>
<name>A0AAP0N2J6_LIQFO</name>